<dbReference type="EMBL" id="JTCM02000051">
    <property type="protein sequence ID" value="NEU74851.1"/>
    <property type="molecule type" value="Genomic_DNA"/>
</dbReference>
<dbReference type="Proteomes" id="UP000031549">
    <property type="component" value="Unassembled WGS sequence"/>
</dbReference>
<reference evidence="1 2" key="1">
    <citation type="journal article" date="2015" name="Genome Announc.">
        <title>Draft Genome Sequence of Cyanobacterium Hassallia byssoidea Strain VB512170, Isolated from Monuments in India.</title>
        <authorList>
            <person name="Singh D."/>
            <person name="Chandrababunaidu M.M."/>
            <person name="Panda A."/>
            <person name="Sen D."/>
            <person name="Bhattacharyya S."/>
            <person name="Adhikary S.P."/>
            <person name="Tripathy S."/>
        </authorList>
    </citation>
    <scope>NUCLEOTIDE SEQUENCE [LARGE SCALE GENOMIC DNA]</scope>
    <source>
        <strain evidence="1 2">VB512170</strain>
    </source>
</reference>
<evidence type="ECO:0000313" key="1">
    <source>
        <dbReference type="EMBL" id="NEU74851.1"/>
    </source>
</evidence>
<dbReference type="AlphaFoldDB" id="A0A846HEH9"/>
<accession>A0A846HEH9</accession>
<evidence type="ECO:0000313" key="2">
    <source>
        <dbReference type="Proteomes" id="UP000031549"/>
    </source>
</evidence>
<dbReference type="RefSeq" id="WP_039742441.1">
    <property type="nucleotide sequence ID" value="NZ_JTCM02000051.1"/>
</dbReference>
<name>A0A846HEH9_9CYAN</name>
<gene>
    <name evidence="1" type="ORF">PI95_020405</name>
</gene>
<proteinExistence type="predicted"/>
<protein>
    <submittedName>
        <fullName evidence="1">Uncharacterized protein</fullName>
    </submittedName>
</protein>
<organism evidence="1 2">
    <name type="scientific">Hassallia byssoidea VB512170</name>
    <dbReference type="NCBI Taxonomy" id="1304833"/>
    <lineage>
        <taxon>Bacteria</taxon>
        <taxon>Bacillati</taxon>
        <taxon>Cyanobacteriota</taxon>
        <taxon>Cyanophyceae</taxon>
        <taxon>Nostocales</taxon>
        <taxon>Tolypothrichaceae</taxon>
        <taxon>Hassallia</taxon>
    </lineage>
</organism>
<comment type="caution">
    <text evidence="1">The sequence shown here is derived from an EMBL/GenBank/DDBJ whole genome shotgun (WGS) entry which is preliminary data.</text>
</comment>
<sequence>MSIWELLKGNWQLVSSRMGGSALNKGNGKIPTQLLLKSGNPDCATGWLDLKELRSRYWYLWLTRSPFTYTPLFRSHWLPCLFSLLHKITVFFRFCIKSLFKT</sequence>
<keyword evidence="2" id="KW-1185">Reference proteome</keyword>